<evidence type="ECO:0000256" key="9">
    <source>
        <dbReference type="ARBA" id="ARBA00023295"/>
    </source>
</evidence>
<comment type="similarity">
    <text evidence="3 11 12">Belongs to the glycosyl hydrolase 11 (cellulase G) family.</text>
</comment>
<dbReference type="Gene3D" id="2.60.120.180">
    <property type="match status" value="1"/>
</dbReference>
<feature type="chain" id="PRO_5043608828" description="Endo-1,4-beta-xylanase" evidence="13">
    <location>
        <begin position="20"/>
        <end position="217"/>
    </location>
</feature>
<keyword evidence="7 11" id="KW-0378">Hydrolase</keyword>
<keyword evidence="16" id="KW-1185">Reference proteome</keyword>
<feature type="active site" description="Proton donor" evidence="11">
    <location>
        <position position="198"/>
    </location>
</feature>
<protein>
    <recommendedName>
        <fullName evidence="4 11">Endo-1,4-beta-xylanase</fullName>
        <ecNumber evidence="4 11">3.2.1.8</ecNumber>
    </recommendedName>
</protein>
<dbReference type="SUPFAM" id="SSF49899">
    <property type="entry name" value="Concanavalin A-like lectins/glucanases"/>
    <property type="match status" value="1"/>
</dbReference>
<evidence type="ECO:0000256" key="6">
    <source>
        <dbReference type="ARBA" id="ARBA00022729"/>
    </source>
</evidence>
<feature type="active site" description="Nucleophile" evidence="11">
    <location>
        <position position="107"/>
    </location>
</feature>
<evidence type="ECO:0000256" key="7">
    <source>
        <dbReference type="ARBA" id="ARBA00022801"/>
    </source>
</evidence>
<dbReference type="GO" id="GO:0045493">
    <property type="term" value="P:xylan catabolic process"/>
    <property type="evidence" value="ECO:0007669"/>
    <property type="project" value="UniProtKB-UniRule"/>
</dbReference>
<comment type="caution">
    <text evidence="15">The sequence shown here is derived from an EMBL/GenBank/DDBJ whole genome shotgun (WGS) entry which is preliminary data.</text>
</comment>
<feature type="signal peptide" evidence="13">
    <location>
        <begin position="1"/>
        <end position="19"/>
    </location>
</feature>
<dbReference type="EMBL" id="MU864942">
    <property type="protein sequence ID" value="KAK4465145.1"/>
    <property type="molecule type" value="Genomic_DNA"/>
</dbReference>
<dbReference type="InterPro" id="IPR001137">
    <property type="entry name" value="Glyco_hydro_11"/>
</dbReference>
<evidence type="ECO:0000313" key="15">
    <source>
        <dbReference type="EMBL" id="KAK4465145.1"/>
    </source>
</evidence>
<dbReference type="PRINTS" id="PR00911">
    <property type="entry name" value="GLHYDRLASE11"/>
</dbReference>
<dbReference type="Proteomes" id="UP001321749">
    <property type="component" value="Unassembled WGS sequence"/>
</dbReference>
<gene>
    <name evidence="15" type="ORF">QBC42DRAFT_283774</name>
</gene>
<keyword evidence="6 13" id="KW-0732">Signal</keyword>
<dbReference type="Pfam" id="PF00457">
    <property type="entry name" value="Glyco_hydro_11"/>
    <property type="match status" value="1"/>
</dbReference>
<evidence type="ECO:0000256" key="4">
    <source>
        <dbReference type="ARBA" id="ARBA00012590"/>
    </source>
</evidence>
<evidence type="ECO:0000256" key="3">
    <source>
        <dbReference type="ARBA" id="ARBA00007792"/>
    </source>
</evidence>
<dbReference type="PROSITE" id="PS51761">
    <property type="entry name" value="GH11_3"/>
    <property type="match status" value="1"/>
</dbReference>
<comment type="pathway">
    <text evidence="2 11 12">Glycan degradation; xylan degradation.</text>
</comment>
<proteinExistence type="inferred from homology"/>
<evidence type="ECO:0000259" key="14">
    <source>
        <dbReference type="PROSITE" id="PS51761"/>
    </source>
</evidence>
<evidence type="ECO:0000256" key="12">
    <source>
        <dbReference type="RuleBase" id="RU362015"/>
    </source>
</evidence>
<evidence type="ECO:0000256" key="13">
    <source>
        <dbReference type="SAM" id="SignalP"/>
    </source>
</evidence>
<dbReference type="InterPro" id="IPR018208">
    <property type="entry name" value="GH11_AS_1"/>
</dbReference>
<evidence type="ECO:0000256" key="11">
    <source>
        <dbReference type="PROSITE-ProRule" id="PRU01097"/>
    </source>
</evidence>
<dbReference type="InterPro" id="IPR013319">
    <property type="entry name" value="GH11/12"/>
</dbReference>
<keyword evidence="9 11" id="KW-0326">Glycosidase</keyword>
<dbReference type="PROSITE" id="PS00776">
    <property type="entry name" value="GH11_1"/>
    <property type="match status" value="1"/>
</dbReference>
<keyword evidence="10 11" id="KW-0624">Polysaccharide degradation</keyword>
<dbReference type="PANTHER" id="PTHR46828:SF2">
    <property type="entry name" value="ENDO-1,4-BETA-XYLANASE A-RELATED"/>
    <property type="match status" value="1"/>
</dbReference>
<evidence type="ECO:0000256" key="8">
    <source>
        <dbReference type="ARBA" id="ARBA00023277"/>
    </source>
</evidence>
<keyword evidence="8 11" id="KW-0119">Carbohydrate metabolism</keyword>
<evidence type="ECO:0000256" key="5">
    <source>
        <dbReference type="ARBA" id="ARBA00022651"/>
    </source>
</evidence>
<comment type="catalytic activity">
    <reaction evidence="1 11 12">
        <text>Endohydrolysis of (1-&gt;4)-beta-D-xylosidic linkages in xylans.</text>
        <dbReference type="EC" id="3.2.1.8"/>
    </reaction>
</comment>
<evidence type="ECO:0000256" key="10">
    <source>
        <dbReference type="ARBA" id="ARBA00023326"/>
    </source>
</evidence>
<dbReference type="PANTHER" id="PTHR46828">
    <property type="entry name" value="ENDO-1,4-BETA-XYLANASE A-RELATED"/>
    <property type="match status" value="1"/>
</dbReference>
<evidence type="ECO:0000256" key="2">
    <source>
        <dbReference type="ARBA" id="ARBA00004851"/>
    </source>
</evidence>
<name>A0AAV9HW11_9PEZI</name>
<feature type="domain" description="GH11" evidence="14">
    <location>
        <begin position="23"/>
        <end position="211"/>
    </location>
</feature>
<evidence type="ECO:0000256" key="1">
    <source>
        <dbReference type="ARBA" id="ARBA00000681"/>
    </source>
</evidence>
<accession>A0AAV9HW11</accession>
<evidence type="ECO:0000313" key="16">
    <source>
        <dbReference type="Proteomes" id="UP001321749"/>
    </source>
</evidence>
<sequence length="217" mass="23506">MVRISATALAALLLPAALGAPSEGSGADIEKRQGYYFQNWSEGGSNVRCSNGQGGSFSVNWNSKGGFVCGKGWSGGGARTIRYSGTYNATGPGYLAVYGWTRNPLIEYYILESHADLAPNEPWTSKGNFTIDEGTFEVFQSTRVNQPSIEGTRTFQQYWSVRTEKRVGGTVTTQKHFDEWAKRGMRLGRHDYVVMAVEGYTKTGGPGSSGSASITLN</sequence>
<reference evidence="15" key="1">
    <citation type="journal article" date="2023" name="Mol. Phylogenet. Evol.">
        <title>Genome-scale phylogeny and comparative genomics of the fungal order Sordariales.</title>
        <authorList>
            <person name="Hensen N."/>
            <person name="Bonometti L."/>
            <person name="Westerberg I."/>
            <person name="Brannstrom I.O."/>
            <person name="Guillou S."/>
            <person name="Cros-Aarteil S."/>
            <person name="Calhoun S."/>
            <person name="Haridas S."/>
            <person name="Kuo A."/>
            <person name="Mondo S."/>
            <person name="Pangilinan J."/>
            <person name="Riley R."/>
            <person name="LaButti K."/>
            <person name="Andreopoulos B."/>
            <person name="Lipzen A."/>
            <person name="Chen C."/>
            <person name="Yan M."/>
            <person name="Daum C."/>
            <person name="Ng V."/>
            <person name="Clum A."/>
            <person name="Steindorff A."/>
            <person name="Ohm R.A."/>
            <person name="Martin F."/>
            <person name="Silar P."/>
            <person name="Natvig D.O."/>
            <person name="Lalanne C."/>
            <person name="Gautier V."/>
            <person name="Ament-Velasquez S.L."/>
            <person name="Kruys A."/>
            <person name="Hutchinson M.I."/>
            <person name="Powell A.J."/>
            <person name="Barry K."/>
            <person name="Miller A.N."/>
            <person name="Grigoriev I.V."/>
            <person name="Debuchy R."/>
            <person name="Gladieux P."/>
            <person name="Hiltunen Thoren M."/>
            <person name="Johannesson H."/>
        </authorList>
    </citation>
    <scope>NUCLEOTIDE SEQUENCE</scope>
    <source>
        <strain evidence="15">PSN324</strain>
    </source>
</reference>
<dbReference type="InterPro" id="IPR013320">
    <property type="entry name" value="ConA-like_dom_sf"/>
</dbReference>
<dbReference type="InterPro" id="IPR033123">
    <property type="entry name" value="GH11_dom"/>
</dbReference>
<organism evidence="15 16">
    <name type="scientific">Cladorrhinum samala</name>
    <dbReference type="NCBI Taxonomy" id="585594"/>
    <lineage>
        <taxon>Eukaryota</taxon>
        <taxon>Fungi</taxon>
        <taxon>Dikarya</taxon>
        <taxon>Ascomycota</taxon>
        <taxon>Pezizomycotina</taxon>
        <taxon>Sordariomycetes</taxon>
        <taxon>Sordariomycetidae</taxon>
        <taxon>Sordariales</taxon>
        <taxon>Podosporaceae</taxon>
        <taxon>Cladorrhinum</taxon>
    </lineage>
</organism>
<reference evidence="15" key="2">
    <citation type="submission" date="2023-06" db="EMBL/GenBank/DDBJ databases">
        <authorList>
            <consortium name="Lawrence Berkeley National Laboratory"/>
            <person name="Mondo S.J."/>
            <person name="Hensen N."/>
            <person name="Bonometti L."/>
            <person name="Westerberg I."/>
            <person name="Brannstrom I.O."/>
            <person name="Guillou S."/>
            <person name="Cros-Aarteil S."/>
            <person name="Calhoun S."/>
            <person name="Haridas S."/>
            <person name="Kuo A."/>
            <person name="Pangilinan J."/>
            <person name="Riley R."/>
            <person name="Labutti K."/>
            <person name="Andreopoulos B."/>
            <person name="Lipzen A."/>
            <person name="Chen C."/>
            <person name="Yanf M."/>
            <person name="Daum C."/>
            <person name="Ng V."/>
            <person name="Clum A."/>
            <person name="Steindorff A."/>
            <person name="Ohm R."/>
            <person name="Martin F."/>
            <person name="Silar P."/>
            <person name="Natvig D."/>
            <person name="Lalanne C."/>
            <person name="Gautier V."/>
            <person name="Ament-Velasquez S.L."/>
            <person name="Kruys A."/>
            <person name="Hutchinson M.I."/>
            <person name="Powell A.J."/>
            <person name="Barry K."/>
            <person name="Miller A.N."/>
            <person name="Grigoriev I.V."/>
            <person name="Debuchy R."/>
            <person name="Gladieux P."/>
            <person name="Thoren M.H."/>
            <person name="Johannesson H."/>
        </authorList>
    </citation>
    <scope>NUCLEOTIDE SEQUENCE</scope>
    <source>
        <strain evidence="15">PSN324</strain>
    </source>
</reference>
<dbReference type="EC" id="3.2.1.8" evidence="4 11"/>
<dbReference type="AlphaFoldDB" id="A0AAV9HW11"/>
<keyword evidence="5 11" id="KW-0858">Xylan degradation</keyword>
<dbReference type="GO" id="GO:0031176">
    <property type="term" value="F:endo-1,4-beta-xylanase activity"/>
    <property type="evidence" value="ECO:0007669"/>
    <property type="project" value="UniProtKB-UniRule"/>
</dbReference>